<dbReference type="Gene3D" id="2.40.10.10">
    <property type="entry name" value="Trypsin-like serine proteases"/>
    <property type="match status" value="2"/>
</dbReference>
<dbReference type="InterPro" id="IPR009003">
    <property type="entry name" value="Peptidase_S1_PA"/>
</dbReference>
<evidence type="ECO:0000313" key="1">
    <source>
        <dbReference type="EMBL" id="QQD24028.1"/>
    </source>
</evidence>
<reference evidence="1 2" key="1">
    <citation type="submission" date="2019-11" db="EMBL/GenBank/DDBJ databases">
        <title>Venatorbacter sp. nov. a predator of Campylobacter and other Gram-negative bacteria.</title>
        <authorList>
            <person name="Saeedi A."/>
            <person name="Cummings N.J."/>
            <person name="Connerton I.F."/>
            <person name="Connerton P.L."/>
        </authorList>
    </citation>
    <scope>NUCLEOTIDE SEQUENCE [LARGE SCALE GENOMIC DNA]</scope>
    <source>
        <strain evidence="1">XL5</strain>
    </source>
</reference>
<dbReference type="Proteomes" id="UP000596074">
    <property type="component" value="Chromosome"/>
</dbReference>
<dbReference type="GO" id="GO:0006508">
    <property type="term" value="P:proteolysis"/>
    <property type="evidence" value="ECO:0007669"/>
    <property type="project" value="UniProtKB-KW"/>
</dbReference>
<name>A0A9X7YNF3_9GAMM</name>
<accession>A0A9X7YNF3</accession>
<keyword evidence="1" id="KW-0378">Hydrolase</keyword>
<dbReference type="SUPFAM" id="SSF50494">
    <property type="entry name" value="Trypsin-like serine proteases"/>
    <property type="match status" value="1"/>
</dbReference>
<dbReference type="EMBL" id="CP046056">
    <property type="protein sequence ID" value="QQD24028.1"/>
    <property type="molecule type" value="Genomic_DNA"/>
</dbReference>
<sequence>MAAKLSPSEQLAYSTVRIECELQNGQSGTGTGFFFRFAESGGVHVPAIVTNKHVVAGAKKGRFIMTLSDRDGNPIQQSHHAFIFDNFEHMWIPHPEGSVDLCAMPIAPLLEAANKESKKLFYVSLDKSLTPSVAELEDMVLMEEITMVGYPNGIWDQVNNMPIFRRGITATHPNLDYNGKPEFLIDAACFPGSSGSPVFLYNQVGYATKSGGMTIGPGRIKLLGVLYAGPQHTVSGEVRVITIPTQNVPIAVSTIPNNLGMVIKASKLEAFETFFEGILENERNANKAIQPTQ</sequence>
<gene>
    <name evidence="1" type="ORF">GJQ55_05820</name>
</gene>
<evidence type="ECO:0000313" key="2">
    <source>
        <dbReference type="Proteomes" id="UP000596074"/>
    </source>
</evidence>
<keyword evidence="2" id="KW-1185">Reference proteome</keyword>
<dbReference type="Pfam" id="PF13365">
    <property type="entry name" value="Trypsin_2"/>
    <property type="match status" value="1"/>
</dbReference>
<organism evidence="1 2">
    <name type="scientific">Venatoribacter cucullus</name>
    <dbReference type="NCBI Taxonomy" id="2661630"/>
    <lineage>
        <taxon>Bacteria</taxon>
        <taxon>Pseudomonadati</taxon>
        <taxon>Pseudomonadota</taxon>
        <taxon>Gammaproteobacteria</taxon>
        <taxon>Oceanospirillales</taxon>
        <taxon>Oceanospirillaceae</taxon>
        <taxon>Venatoribacter</taxon>
    </lineage>
</organism>
<dbReference type="KEGG" id="vcw:GJQ55_05820"/>
<dbReference type="GO" id="GO:0008233">
    <property type="term" value="F:peptidase activity"/>
    <property type="evidence" value="ECO:0007669"/>
    <property type="project" value="UniProtKB-KW"/>
</dbReference>
<keyword evidence="1" id="KW-0645">Protease</keyword>
<dbReference type="AlphaFoldDB" id="A0A9X7YNF3"/>
<dbReference type="InterPro" id="IPR043504">
    <property type="entry name" value="Peptidase_S1_PA_chymotrypsin"/>
</dbReference>
<dbReference type="RefSeq" id="WP_228346580.1">
    <property type="nucleotide sequence ID" value="NZ_CP046056.1"/>
</dbReference>
<proteinExistence type="predicted"/>
<protein>
    <submittedName>
        <fullName evidence="1">Serine protease</fullName>
    </submittedName>
</protein>